<accession>A0A9X4AIG0</accession>
<evidence type="ECO:0000256" key="1">
    <source>
        <dbReference type="ARBA" id="ARBA00004236"/>
    </source>
</evidence>
<dbReference type="InterPro" id="IPR003593">
    <property type="entry name" value="AAA+_ATPase"/>
</dbReference>
<dbReference type="PROSITE" id="PS00211">
    <property type="entry name" value="ABC_TRANSPORTER_1"/>
    <property type="match status" value="1"/>
</dbReference>
<dbReference type="FunFam" id="3.40.50.300:FF:000589">
    <property type="entry name" value="ABC transporter, ATP-binding subunit"/>
    <property type="match status" value="1"/>
</dbReference>
<keyword evidence="4" id="KW-0547">Nucleotide-binding</keyword>
<dbReference type="AlphaFoldDB" id="A0A9X4AIG0"/>
<dbReference type="SUPFAM" id="SSF52540">
    <property type="entry name" value="P-loop containing nucleoside triphosphate hydrolases"/>
    <property type="match status" value="1"/>
</dbReference>
<evidence type="ECO:0000313" key="10">
    <source>
        <dbReference type="Proteomes" id="UP001145072"/>
    </source>
</evidence>
<dbReference type="InterPro" id="IPR017871">
    <property type="entry name" value="ABC_transporter-like_CS"/>
</dbReference>
<evidence type="ECO:0000256" key="4">
    <source>
        <dbReference type="ARBA" id="ARBA00022741"/>
    </source>
</evidence>
<dbReference type="Pfam" id="PF00005">
    <property type="entry name" value="ABC_tran"/>
    <property type="match status" value="1"/>
</dbReference>
<dbReference type="PROSITE" id="PS50893">
    <property type="entry name" value="ABC_TRANSPORTER_2"/>
    <property type="match status" value="1"/>
</dbReference>
<keyword evidence="3" id="KW-1003">Cell membrane</keyword>
<feature type="domain" description="ABC transporter" evidence="8">
    <location>
        <begin position="5"/>
        <end position="234"/>
    </location>
</feature>
<dbReference type="EMBL" id="JAMQJZ010000009">
    <property type="protein sequence ID" value="MDC3421117.1"/>
    <property type="molecule type" value="Genomic_DNA"/>
</dbReference>
<evidence type="ECO:0000313" key="9">
    <source>
        <dbReference type="EMBL" id="MDC3421117.1"/>
    </source>
</evidence>
<dbReference type="GO" id="GO:0016887">
    <property type="term" value="F:ATP hydrolysis activity"/>
    <property type="evidence" value="ECO:0007669"/>
    <property type="project" value="InterPro"/>
</dbReference>
<sequence>MDNILSVKALKQVFSKETAIDNMNFEVKRGEIFGFLGPSGAGKTTTIKILTGQLHPTSGSALLFDVPSTKMNHPKYLKKIGVMTDNSGLYSRLSVYDNLHLYCELYSVENKRKRIDEVLEMVNLIDVKSKIVSKLSKGMLQRVTLSRALLHEPELLFLDEPTSALDPANSRHIHHGLQELNRKGTTIFLTTHDMQEAELLCDRVAFLNNGKVQLLDEPSKLRRKYSDDTLTVELVGGERRILKNGPEGAQKMYEYMSNNQVITMYSNEPTLGDIFVDVTGRSLL</sequence>
<keyword evidence="5 9" id="KW-0067">ATP-binding</keyword>
<protein>
    <submittedName>
        <fullName evidence="9">ABC transporter ATP-binding protein</fullName>
    </submittedName>
</protein>
<keyword evidence="2" id="KW-0813">Transport</keyword>
<dbReference type="InterPro" id="IPR050763">
    <property type="entry name" value="ABC_transporter_ATP-binding"/>
</dbReference>
<reference evidence="9" key="1">
    <citation type="submission" date="2022-06" db="EMBL/GenBank/DDBJ databases">
        <title>Aquibacillus sp. a new bacterium isolated from soil saline samples.</title>
        <authorList>
            <person name="Galisteo C."/>
            <person name="De La Haba R."/>
            <person name="Sanchez-Porro C."/>
            <person name="Ventosa A."/>
        </authorList>
    </citation>
    <scope>NUCLEOTIDE SEQUENCE</scope>
    <source>
        <strain evidence="9">JCM 12387</strain>
    </source>
</reference>
<comment type="subcellular location">
    <subcellularLocation>
        <location evidence="1">Cell membrane</location>
    </subcellularLocation>
</comment>
<dbReference type="Gene3D" id="3.40.50.300">
    <property type="entry name" value="P-loop containing nucleotide triphosphate hydrolases"/>
    <property type="match status" value="1"/>
</dbReference>
<dbReference type="PANTHER" id="PTHR42711:SF13">
    <property type="entry name" value="ABC TRANSPORTER, ATP-BINDING PROTEIN"/>
    <property type="match status" value="1"/>
</dbReference>
<comment type="caution">
    <text evidence="9">The sequence shown here is derived from an EMBL/GenBank/DDBJ whole genome shotgun (WGS) entry which is preliminary data.</text>
</comment>
<dbReference type="InterPro" id="IPR003439">
    <property type="entry name" value="ABC_transporter-like_ATP-bd"/>
</dbReference>
<dbReference type="InterPro" id="IPR027417">
    <property type="entry name" value="P-loop_NTPase"/>
</dbReference>
<keyword evidence="7" id="KW-0472">Membrane</keyword>
<evidence type="ECO:0000256" key="7">
    <source>
        <dbReference type="ARBA" id="ARBA00023136"/>
    </source>
</evidence>
<proteinExistence type="predicted"/>
<dbReference type="SMART" id="SM00382">
    <property type="entry name" value="AAA"/>
    <property type="match status" value="1"/>
</dbReference>
<dbReference type="RefSeq" id="WP_259871821.1">
    <property type="nucleotide sequence ID" value="NZ_JAMQJZ010000009.1"/>
</dbReference>
<dbReference type="GO" id="GO:0005886">
    <property type="term" value="C:plasma membrane"/>
    <property type="evidence" value="ECO:0007669"/>
    <property type="project" value="UniProtKB-SubCell"/>
</dbReference>
<keyword evidence="6" id="KW-1278">Translocase</keyword>
<evidence type="ECO:0000256" key="5">
    <source>
        <dbReference type="ARBA" id="ARBA00022840"/>
    </source>
</evidence>
<evidence type="ECO:0000259" key="8">
    <source>
        <dbReference type="PROSITE" id="PS50893"/>
    </source>
</evidence>
<evidence type="ECO:0000256" key="2">
    <source>
        <dbReference type="ARBA" id="ARBA00022448"/>
    </source>
</evidence>
<evidence type="ECO:0000256" key="6">
    <source>
        <dbReference type="ARBA" id="ARBA00022967"/>
    </source>
</evidence>
<dbReference type="Proteomes" id="UP001145072">
    <property type="component" value="Unassembled WGS sequence"/>
</dbReference>
<gene>
    <name evidence="9" type="ORF">NC661_12130</name>
</gene>
<dbReference type="PANTHER" id="PTHR42711">
    <property type="entry name" value="ABC TRANSPORTER ATP-BINDING PROTEIN"/>
    <property type="match status" value="1"/>
</dbReference>
<organism evidence="9 10">
    <name type="scientific">Aquibacillus koreensis</name>
    <dbReference type="NCBI Taxonomy" id="279446"/>
    <lineage>
        <taxon>Bacteria</taxon>
        <taxon>Bacillati</taxon>
        <taxon>Bacillota</taxon>
        <taxon>Bacilli</taxon>
        <taxon>Bacillales</taxon>
        <taxon>Bacillaceae</taxon>
        <taxon>Aquibacillus</taxon>
    </lineage>
</organism>
<evidence type="ECO:0000256" key="3">
    <source>
        <dbReference type="ARBA" id="ARBA00022475"/>
    </source>
</evidence>
<dbReference type="CDD" id="cd03230">
    <property type="entry name" value="ABC_DR_subfamily_A"/>
    <property type="match status" value="1"/>
</dbReference>
<keyword evidence="10" id="KW-1185">Reference proteome</keyword>
<name>A0A9X4AIG0_9BACI</name>
<dbReference type="GO" id="GO:0005524">
    <property type="term" value="F:ATP binding"/>
    <property type="evidence" value="ECO:0007669"/>
    <property type="project" value="UniProtKB-KW"/>
</dbReference>